<evidence type="ECO:0000256" key="1">
    <source>
        <dbReference type="SAM" id="MobiDB-lite"/>
    </source>
</evidence>
<name>A0A7S4RER9_9DINO</name>
<gene>
    <name evidence="2" type="ORF">AMON00008_LOCUS33277</name>
</gene>
<protein>
    <submittedName>
        <fullName evidence="2">Uncharacterized protein</fullName>
    </submittedName>
</protein>
<feature type="compositionally biased region" description="Polar residues" evidence="1">
    <location>
        <begin position="358"/>
        <end position="367"/>
    </location>
</feature>
<dbReference type="AlphaFoldDB" id="A0A7S4RER9"/>
<evidence type="ECO:0000313" key="2">
    <source>
        <dbReference type="EMBL" id="CAE4609876.1"/>
    </source>
</evidence>
<dbReference type="EMBL" id="HBNR01047731">
    <property type="protein sequence ID" value="CAE4609876.1"/>
    <property type="molecule type" value="Transcribed_RNA"/>
</dbReference>
<organism evidence="2">
    <name type="scientific">Alexandrium monilatum</name>
    <dbReference type="NCBI Taxonomy" id="311494"/>
    <lineage>
        <taxon>Eukaryota</taxon>
        <taxon>Sar</taxon>
        <taxon>Alveolata</taxon>
        <taxon>Dinophyceae</taxon>
        <taxon>Gonyaulacales</taxon>
        <taxon>Pyrocystaceae</taxon>
        <taxon>Alexandrium</taxon>
    </lineage>
</organism>
<feature type="compositionally biased region" description="Low complexity" evidence="1">
    <location>
        <begin position="329"/>
        <end position="344"/>
    </location>
</feature>
<proteinExistence type="predicted"/>
<sequence>MAASALGERIRELALNLSGEAVQALKSLPLDHAFELLDQVDYKVSGGHIKNPSNYVCATVSRGYVPQAEGGAMTASIARAGAAPGEGPQGQHAIGQPPLPGHPVAGQSSFVMAPRKRGFDSGPPAAFEMDGDYTHFTTRGMDEAADRLGATRGMRRVQEAGLSLSDEAVQALMHLQAEHASELLETVADKHNTLRDPSNYIVATVARGFVPRAGQLALAAANSGAPGGGGPSIRPAHHFVMSSVMSLVPGDLTTVESRVLELNAQDLWNGQAINVETLLALRCIDQDQALQLLLSLEAKGRGKGKQINSPNNYVQAAVVKIKKGLAEQSSAGPASSSSPIVPVPRHMGQEAPAMSKGGWNTTGNQSRQRARSLGLELDETSYSMLARVSLKDANWLLESASYAQQQEDPNDYIQTEARRMMAGEAGPSKRMRWV</sequence>
<feature type="region of interest" description="Disordered" evidence="1">
    <location>
        <begin position="327"/>
        <end position="372"/>
    </location>
</feature>
<accession>A0A7S4RER9</accession>
<reference evidence="2" key="1">
    <citation type="submission" date="2021-01" db="EMBL/GenBank/DDBJ databases">
        <authorList>
            <person name="Corre E."/>
            <person name="Pelletier E."/>
            <person name="Niang G."/>
            <person name="Scheremetjew M."/>
            <person name="Finn R."/>
            <person name="Kale V."/>
            <person name="Holt S."/>
            <person name="Cochrane G."/>
            <person name="Meng A."/>
            <person name="Brown T."/>
            <person name="Cohen L."/>
        </authorList>
    </citation>
    <scope>NUCLEOTIDE SEQUENCE</scope>
    <source>
        <strain evidence="2">CCMP3105</strain>
    </source>
</reference>